<evidence type="ECO:0000256" key="1">
    <source>
        <dbReference type="SAM" id="SignalP"/>
    </source>
</evidence>
<keyword evidence="1" id="KW-0732">Signal</keyword>
<evidence type="ECO:0000313" key="3">
    <source>
        <dbReference type="Proteomes" id="UP000095552"/>
    </source>
</evidence>
<gene>
    <name evidence="2" type="ORF">BFP71_04820</name>
</gene>
<protein>
    <recommendedName>
        <fullName evidence="4">DUF5723 domain-containing protein</fullName>
    </recommendedName>
</protein>
<feature type="signal peptide" evidence="1">
    <location>
        <begin position="1"/>
        <end position="23"/>
    </location>
</feature>
<dbReference type="EMBL" id="MDGQ01000003">
    <property type="protein sequence ID" value="OEK06984.1"/>
    <property type="molecule type" value="Genomic_DNA"/>
</dbReference>
<organism evidence="2 3">
    <name type="scientific">Roseivirga misakiensis</name>
    <dbReference type="NCBI Taxonomy" id="1563681"/>
    <lineage>
        <taxon>Bacteria</taxon>
        <taxon>Pseudomonadati</taxon>
        <taxon>Bacteroidota</taxon>
        <taxon>Cytophagia</taxon>
        <taxon>Cytophagales</taxon>
        <taxon>Roseivirgaceae</taxon>
        <taxon>Roseivirga</taxon>
    </lineage>
</organism>
<dbReference type="Gene3D" id="2.40.160.60">
    <property type="entry name" value="Outer membrane protein transport protein (OMPP1/FadL/TodX)"/>
    <property type="match status" value="1"/>
</dbReference>
<evidence type="ECO:0000313" key="2">
    <source>
        <dbReference type="EMBL" id="OEK06984.1"/>
    </source>
</evidence>
<name>A0A1E5T6G4_9BACT</name>
<accession>A0A1E5T6G4</accession>
<sequence length="429" mass="47178">MWSKTRIILALFWSFFLFNQAAAQYDQTSYSIIGIGNPNWGGYSQNALMGGVGVSYGSRLFLNNLNPALLASNQEAIFQLGSSFDIRSFTQDGNSYNSIAGGVKDFGLNLPIKYSKWNLGISLNPYSNVNYGFIDSNDGAGPEGSTPVVEVEGRGGIEELSVVNSFRIKNFQLGIKTSFLFGSIQKEDKFSLTGLTTTNFGDAVVNQTKSYHSVTFGVGGLYKLLLTPDSRLNIGATYSPEFTMRQNILATLENQTSGGAFISGDTLVNDRSDKKTISIPAKFGFGLSYEKFQKLTIGLDFLSQDWASYKDENGLAESGYGSAYRVALGGEFIPNYQAQKLFSVTSYRFGVHYEQTPFLVNNETIDDIGISIGASLPLNAFWGQAYLNFGTTFGRRGNVSNGLVRENYVKIHLGFSLQDATWFTRQKFN</sequence>
<keyword evidence="3" id="KW-1185">Reference proteome</keyword>
<comment type="caution">
    <text evidence="2">The sequence shown here is derived from an EMBL/GenBank/DDBJ whole genome shotgun (WGS) entry which is preliminary data.</text>
</comment>
<reference evidence="2 3" key="1">
    <citation type="submission" date="2016-08" db="EMBL/GenBank/DDBJ databases">
        <title>Draft genome of Fabibacter sp. strain SK-8.</title>
        <authorList>
            <person name="Wong S.-K."/>
            <person name="Hamasaki K."/>
            <person name="Yoshizawa S."/>
        </authorList>
    </citation>
    <scope>NUCLEOTIDE SEQUENCE [LARGE SCALE GENOMIC DNA]</scope>
    <source>
        <strain evidence="2 3">SK-8</strain>
    </source>
</reference>
<feature type="chain" id="PRO_5009186040" description="DUF5723 domain-containing protein" evidence="1">
    <location>
        <begin position="24"/>
        <end position="429"/>
    </location>
</feature>
<dbReference type="SUPFAM" id="SSF56935">
    <property type="entry name" value="Porins"/>
    <property type="match status" value="1"/>
</dbReference>
<dbReference type="AlphaFoldDB" id="A0A1E5T6G4"/>
<evidence type="ECO:0008006" key="4">
    <source>
        <dbReference type="Google" id="ProtNLM"/>
    </source>
</evidence>
<proteinExistence type="predicted"/>
<dbReference type="STRING" id="1563681.BFP71_04820"/>
<dbReference type="Proteomes" id="UP000095552">
    <property type="component" value="Unassembled WGS sequence"/>
</dbReference>